<evidence type="ECO:0000313" key="2">
    <source>
        <dbReference type="Proteomes" id="UP000615760"/>
    </source>
</evidence>
<gene>
    <name evidence="1" type="ORF">GCM10007424_09120</name>
</gene>
<evidence type="ECO:0008006" key="3">
    <source>
        <dbReference type="Google" id="ProtNLM"/>
    </source>
</evidence>
<comment type="caution">
    <text evidence="1">The sequence shown here is derived from an EMBL/GenBank/DDBJ whole genome shotgun (WGS) entry which is preliminary data.</text>
</comment>
<organism evidence="1 2">
    <name type="scientific">Flavobacterium suaedae</name>
    <dbReference type="NCBI Taxonomy" id="1767027"/>
    <lineage>
        <taxon>Bacteria</taxon>
        <taxon>Pseudomonadati</taxon>
        <taxon>Bacteroidota</taxon>
        <taxon>Flavobacteriia</taxon>
        <taxon>Flavobacteriales</taxon>
        <taxon>Flavobacteriaceae</taxon>
        <taxon>Flavobacterium</taxon>
    </lineage>
</organism>
<proteinExistence type="predicted"/>
<dbReference type="Proteomes" id="UP000615760">
    <property type="component" value="Unassembled WGS sequence"/>
</dbReference>
<evidence type="ECO:0000313" key="1">
    <source>
        <dbReference type="EMBL" id="GGB71275.1"/>
    </source>
</evidence>
<protein>
    <recommendedName>
        <fullName evidence="3">Adenylosuccinate lyase</fullName>
    </recommendedName>
</protein>
<dbReference type="InterPro" id="IPR016024">
    <property type="entry name" value="ARM-type_fold"/>
</dbReference>
<accession>A0ABQ1JKF0</accession>
<keyword evidence="2" id="KW-1185">Reference proteome</keyword>
<dbReference type="SUPFAM" id="SSF48371">
    <property type="entry name" value="ARM repeat"/>
    <property type="match status" value="1"/>
</dbReference>
<name>A0ABQ1JKF0_9FLAO</name>
<reference evidence="2" key="1">
    <citation type="journal article" date="2019" name="Int. J. Syst. Evol. Microbiol.">
        <title>The Global Catalogue of Microorganisms (GCM) 10K type strain sequencing project: providing services to taxonomists for standard genome sequencing and annotation.</title>
        <authorList>
            <consortium name="The Broad Institute Genomics Platform"/>
            <consortium name="The Broad Institute Genome Sequencing Center for Infectious Disease"/>
            <person name="Wu L."/>
            <person name="Ma J."/>
        </authorList>
    </citation>
    <scope>NUCLEOTIDE SEQUENCE [LARGE SCALE GENOMIC DNA]</scope>
    <source>
        <strain evidence="2">CGMCC 1.15461</strain>
    </source>
</reference>
<dbReference type="EMBL" id="BMJE01000002">
    <property type="protein sequence ID" value="GGB71275.1"/>
    <property type="molecule type" value="Genomic_DNA"/>
</dbReference>
<sequence length="188" mass="21960">MNFEFTKRLSTIKAYRNARDEFSEMVLQDKALLPEVFAMAVNIDDENHHKACWILELIFEVKIEWLQEFLDEFCKTLPKYRDSSAIRTISKVCLFAVQENEKNTSFLDSKHIQVITEACFDWLINPDEKVAAKAYAMRALYILGKKQDWIYPELKHILPQNAGEHTAAYKAAAKYVLQHITKQENRKG</sequence>
<dbReference type="RefSeq" id="WP_188620062.1">
    <property type="nucleotide sequence ID" value="NZ_BMJE01000002.1"/>
</dbReference>